<keyword evidence="8" id="KW-1185">Reference proteome</keyword>
<feature type="transmembrane region" description="Helical" evidence="5">
    <location>
        <begin position="258"/>
        <end position="277"/>
    </location>
</feature>
<comment type="caution">
    <text evidence="7">The sequence shown here is derived from an EMBL/GenBank/DDBJ whole genome shotgun (WGS) entry which is preliminary data.</text>
</comment>
<evidence type="ECO:0000313" key="7">
    <source>
        <dbReference type="EMBL" id="KAK6531762.1"/>
    </source>
</evidence>
<feature type="transmembrane region" description="Helical" evidence="5">
    <location>
        <begin position="129"/>
        <end position="146"/>
    </location>
</feature>
<feature type="transmembrane region" description="Helical" evidence="5">
    <location>
        <begin position="216"/>
        <end position="237"/>
    </location>
</feature>
<dbReference type="SUPFAM" id="SSF103473">
    <property type="entry name" value="MFS general substrate transporter"/>
    <property type="match status" value="1"/>
</dbReference>
<evidence type="ECO:0000259" key="6">
    <source>
        <dbReference type="PROSITE" id="PS50850"/>
    </source>
</evidence>
<keyword evidence="2 5" id="KW-0812">Transmembrane</keyword>
<evidence type="ECO:0000256" key="1">
    <source>
        <dbReference type="ARBA" id="ARBA00004141"/>
    </source>
</evidence>
<accession>A0AAV9X2N7</accession>
<feature type="transmembrane region" description="Helical" evidence="5">
    <location>
        <begin position="289"/>
        <end position="308"/>
    </location>
</feature>
<dbReference type="AlphaFoldDB" id="A0AAV9X2N7"/>
<feature type="transmembrane region" description="Helical" evidence="5">
    <location>
        <begin position="465"/>
        <end position="483"/>
    </location>
</feature>
<feature type="transmembrane region" description="Helical" evidence="5">
    <location>
        <begin position="190"/>
        <end position="210"/>
    </location>
</feature>
<dbReference type="Pfam" id="PF07690">
    <property type="entry name" value="MFS_1"/>
    <property type="match status" value="1"/>
</dbReference>
<evidence type="ECO:0000256" key="5">
    <source>
        <dbReference type="SAM" id="Phobius"/>
    </source>
</evidence>
<dbReference type="Gene3D" id="1.20.1720.10">
    <property type="entry name" value="Multidrug resistance protein D"/>
    <property type="match status" value="1"/>
</dbReference>
<feature type="transmembrane region" description="Helical" evidence="5">
    <location>
        <begin position="395"/>
        <end position="412"/>
    </location>
</feature>
<dbReference type="InterPro" id="IPR020846">
    <property type="entry name" value="MFS_dom"/>
</dbReference>
<dbReference type="GO" id="GO:0000329">
    <property type="term" value="C:fungal-type vacuole membrane"/>
    <property type="evidence" value="ECO:0007669"/>
    <property type="project" value="TreeGrafter"/>
</dbReference>
<dbReference type="Gene3D" id="1.20.1250.20">
    <property type="entry name" value="MFS general substrate transporter like domains"/>
    <property type="match status" value="1"/>
</dbReference>
<comment type="subcellular location">
    <subcellularLocation>
        <location evidence="1">Membrane</location>
        <topology evidence="1">Multi-pass membrane protein</topology>
    </subcellularLocation>
</comment>
<feature type="transmembrane region" description="Helical" evidence="5">
    <location>
        <begin position="329"/>
        <end position="353"/>
    </location>
</feature>
<evidence type="ECO:0000256" key="4">
    <source>
        <dbReference type="ARBA" id="ARBA00023136"/>
    </source>
</evidence>
<feature type="transmembrane region" description="Helical" evidence="5">
    <location>
        <begin position="365"/>
        <end position="386"/>
    </location>
</feature>
<feature type="transmembrane region" description="Helical" evidence="5">
    <location>
        <begin position="158"/>
        <end position="178"/>
    </location>
</feature>
<dbReference type="GO" id="GO:0015174">
    <property type="term" value="F:basic amino acid transmembrane transporter activity"/>
    <property type="evidence" value="ECO:0007669"/>
    <property type="project" value="TreeGrafter"/>
</dbReference>
<dbReference type="InterPro" id="IPR036259">
    <property type="entry name" value="MFS_trans_sf"/>
</dbReference>
<sequence length="560" mass="60832">MAQLNFEGEPGLSERLPLLTDEANPIYDTAKPVSPIIKRDEEQVKDTDGGELTPRELPPGFWGVVASLMIGVVVASIDTSIVMATFSQIGSEFGRLEDANWMIVGYQLGLLATQPMYGKLSDIFGRKSLLLFAYTLFGAGCFWIGISKDFWQVIVGRAISGVGGAGMMSLVSILLNDMVPLRDVASWRSYVYIAATMGRAFGAPLGGFLIDTIGWRWSFLGQVPLALLAIVMVSLRLKVEHKGKQSQAQTLKQRFQRIDFVGATTLAVSLSLLLVFLDQASKEFSLENKTIVGAGIGSVTFGILFLLAEAYVAKEPILSLKVLANRDVVSVYSILGLTTGSQIALVTTVSMYFVITLNVSNTNAAARLVFNNICHALGGLAAGILIRRTGRYRRSLLLAITISTVALILITVRWRGHTNLLETAYLGPSGFGIGMINTIAFVALSASIDSKDQAMATSGFYLSDNLGYVIITSLGNAVLQIALGNRLQVRLEGVEDKETIIHNVTRSIWNINALPNDIRKEAVKAFVEALQLDHLMSTILFSTALFIATVFLREYSLEGR</sequence>
<evidence type="ECO:0000313" key="8">
    <source>
        <dbReference type="Proteomes" id="UP001365542"/>
    </source>
</evidence>
<dbReference type="PANTHER" id="PTHR23501:SF33">
    <property type="entry name" value="MAJOR FACILITATOR SUPERFAMILY (MFS) PROFILE DOMAIN-CONTAINING PROTEIN"/>
    <property type="match status" value="1"/>
</dbReference>
<gene>
    <name evidence="7" type="ORF">TWF694_002931</name>
</gene>
<proteinExistence type="predicted"/>
<name>A0AAV9X2N7_9PEZI</name>
<keyword evidence="3 5" id="KW-1133">Transmembrane helix</keyword>
<feature type="domain" description="Major facilitator superfamily (MFS) profile" evidence="6">
    <location>
        <begin position="64"/>
        <end position="560"/>
    </location>
</feature>
<dbReference type="EMBL" id="JAVHJO010000012">
    <property type="protein sequence ID" value="KAK6531762.1"/>
    <property type="molecule type" value="Genomic_DNA"/>
</dbReference>
<dbReference type="PANTHER" id="PTHR23501">
    <property type="entry name" value="MAJOR FACILITATOR SUPERFAMILY"/>
    <property type="match status" value="1"/>
</dbReference>
<keyword evidence="4 5" id="KW-0472">Membrane</keyword>
<evidence type="ECO:0000256" key="2">
    <source>
        <dbReference type="ARBA" id="ARBA00022692"/>
    </source>
</evidence>
<dbReference type="Proteomes" id="UP001365542">
    <property type="component" value="Unassembled WGS sequence"/>
</dbReference>
<feature type="transmembrane region" description="Helical" evidence="5">
    <location>
        <begin position="534"/>
        <end position="552"/>
    </location>
</feature>
<protein>
    <recommendedName>
        <fullName evidence="6">Major facilitator superfamily (MFS) profile domain-containing protein</fullName>
    </recommendedName>
</protein>
<feature type="transmembrane region" description="Helical" evidence="5">
    <location>
        <begin position="424"/>
        <end position="444"/>
    </location>
</feature>
<feature type="transmembrane region" description="Helical" evidence="5">
    <location>
        <begin position="61"/>
        <end position="86"/>
    </location>
</feature>
<evidence type="ECO:0000256" key="3">
    <source>
        <dbReference type="ARBA" id="ARBA00022989"/>
    </source>
</evidence>
<dbReference type="PROSITE" id="PS50850">
    <property type="entry name" value="MFS"/>
    <property type="match status" value="1"/>
</dbReference>
<dbReference type="InterPro" id="IPR011701">
    <property type="entry name" value="MFS"/>
</dbReference>
<organism evidence="7 8">
    <name type="scientific">Orbilia ellipsospora</name>
    <dbReference type="NCBI Taxonomy" id="2528407"/>
    <lineage>
        <taxon>Eukaryota</taxon>
        <taxon>Fungi</taxon>
        <taxon>Dikarya</taxon>
        <taxon>Ascomycota</taxon>
        <taxon>Pezizomycotina</taxon>
        <taxon>Orbiliomycetes</taxon>
        <taxon>Orbiliales</taxon>
        <taxon>Orbiliaceae</taxon>
        <taxon>Orbilia</taxon>
    </lineage>
</organism>
<reference evidence="7 8" key="1">
    <citation type="submission" date="2019-10" db="EMBL/GenBank/DDBJ databases">
        <authorList>
            <person name="Palmer J.M."/>
        </authorList>
    </citation>
    <scope>NUCLEOTIDE SEQUENCE [LARGE SCALE GENOMIC DNA]</scope>
    <source>
        <strain evidence="7 8">TWF694</strain>
    </source>
</reference>